<dbReference type="SUPFAM" id="SSF81383">
    <property type="entry name" value="F-box domain"/>
    <property type="match status" value="1"/>
</dbReference>
<dbReference type="Gene3D" id="1.20.1280.50">
    <property type="match status" value="1"/>
</dbReference>
<feature type="domain" description="F-box" evidence="2">
    <location>
        <begin position="30"/>
        <end position="71"/>
    </location>
</feature>
<proteinExistence type="predicted"/>
<name>A0AAW1GSZ3_SAPOF</name>
<dbReference type="InterPro" id="IPR036047">
    <property type="entry name" value="F-box-like_dom_sf"/>
</dbReference>
<comment type="caution">
    <text evidence="3">The sequence shown here is derived from an EMBL/GenBank/DDBJ whole genome shotgun (WGS) entry which is preliminary data.</text>
</comment>
<dbReference type="EMBL" id="JBDFQZ010000014">
    <property type="protein sequence ID" value="KAK9667109.1"/>
    <property type="molecule type" value="Genomic_DNA"/>
</dbReference>
<gene>
    <name evidence="3" type="ORF">RND81_14G233700</name>
</gene>
<dbReference type="Pfam" id="PF03478">
    <property type="entry name" value="Beta-prop_KIB1-4"/>
    <property type="match status" value="1"/>
</dbReference>
<reference evidence="3" key="1">
    <citation type="submission" date="2024-03" db="EMBL/GenBank/DDBJ databases">
        <title>WGS assembly of Saponaria officinalis var. Norfolk2.</title>
        <authorList>
            <person name="Jenkins J."/>
            <person name="Shu S."/>
            <person name="Grimwood J."/>
            <person name="Barry K."/>
            <person name="Goodstein D."/>
            <person name="Schmutz J."/>
            <person name="Leebens-Mack J."/>
            <person name="Osbourn A."/>
        </authorList>
    </citation>
    <scope>NUCLEOTIDE SEQUENCE [LARGE SCALE GENOMIC DNA]</scope>
    <source>
        <strain evidence="3">JIC</strain>
    </source>
</reference>
<dbReference type="AlphaFoldDB" id="A0AAW1GSZ3"/>
<feature type="region of interest" description="Disordered" evidence="1">
    <location>
        <begin position="1"/>
        <end position="22"/>
    </location>
</feature>
<dbReference type="Proteomes" id="UP001443914">
    <property type="component" value="Unassembled WGS sequence"/>
</dbReference>
<dbReference type="InterPro" id="IPR001810">
    <property type="entry name" value="F-box_dom"/>
</dbReference>
<protein>
    <recommendedName>
        <fullName evidence="2">F-box domain-containing protein</fullName>
    </recommendedName>
</protein>
<dbReference type="InterPro" id="IPR005174">
    <property type="entry name" value="KIB1-4_b-propeller"/>
</dbReference>
<keyword evidence="4" id="KW-1185">Reference proteome</keyword>
<dbReference type="Pfam" id="PF00646">
    <property type="entry name" value="F-box"/>
    <property type="match status" value="1"/>
</dbReference>
<evidence type="ECO:0000313" key="3">
    <source>
        <dbReference type="EMBL" id="KAK9667109.1"/>
    </source>
</evidence>
<evidence type="ECO:0000256" key="1">
    <source>
        <dbReference type="SAM" id="MobiDB-lite"/>
    </source>
</evidence>
<feature type="compositionally biased region" description="Basic and acidic residues" evidence="1">
    <location>
        <begin position="7"/>
        <end position="22"/>
    </location>
</feature>
<dbReference type="InterPro" id="IPR051304">
    <property type="entry name" value="SCF_F-box_domain"/>
</dbReference>
<evidence type="ECO:0000313" key="4">
    <source>
        <dbReference type="Proteomes" id="UP001443914"/>
    </source>
</evidence>
<organism evidence="3 4">
    <name type="scientific">Saponaria officinalis</name>
    <name type="common">Common soapwort</name>
    <name type="synonym">Lychnis saponaria</name>
    <dbReference type="NCBI Taxonomy" id="3572"/>
    <lineage>
        <taxon>Eukaryota</taxon>
        <taxon>Viridiplantae</taxon>
        <taxon>Streptophyta</taxon>
        <taxon>Embryophyta</taxon>
        <taxon>Tracheophyta</taxon>
        <taxon>Spermatophyta</taxon>
        <taxon>Magnoliopsida</taxon>
        <taxon>eudicotyledons</taxon>
        <taxon>Gunneridae</taxon>
        <taxon>Pentapetalae</taxon>
        <taxon>Caryophyllales</taxon>
        <taxon>Caryophyllaceae</taxon>
        <taxon>Caryophylleae</taxon>
        <taxon>Saponaria</taxon>
    </lineage>
</organism>
<sequence>MTSKITQNHDNEEHINGEQHEEEEGKWLNLTNDVLALILKRLNTRVDLCRFRSICKSWRLFASPPQIHTLFPLSLPPLHPNSRKLSLSPTILYVFSPEFDNSYEQKAWIAKVAEIGGKRWDLLNPLTKHKLYFSSRVFKNSINLMGFRNLEVGRAYRLQIIDDSAEDNTFDFEDFSSSISVRKVVVNIVDDKISVLGLYNYGEIAIWNSGDDSWKIIEIGEKKENQFDDVICYDGNFFAVDRRGRLVMINTTTYEVEEVVKSMEDYHGLLKYIYLVESNYKLYMVDKIVNPRPVNYYDEEEEEWVVDKTSVGKPLGFNVYALDVKQKCWEKVKSLGNNVLFVSRDATFSVCAESLGWSKGNCVYFEGLTGYDDEADMRFGLNAGVYMLDDGGVETFGSLSSRWTDVFWPPSSWFVDDDGDGYPEYEMEG</sequence>
<dbReference type="PANTHER" id="PTHR47123">
    <property type="entry name" value="F-BOX PROTEIN SKIP23"/>
    <property type="match status" value="1"/>
</dbReference>
<evidence type="ECO:0000259" key="2">
    <source>
        <dbReference type="SMART" id="SM00256"/>
    </source>
</evidence>
<accession>A0AAW1GSZ3</accession>
<dbReference type="PANTHER" id="PTHR47123:SF15">
    <property type="entry name" value="F-BOX PROTEIN SKIP23"/>
    <property type="match status" value="1"/>
</dbReference>
<dbReference type="SMART" id="SM00256">
    <property type="entry name" value="FBOX"/>
    <property type="match status" value="1"/>
</dbReference>